<dbReference type="SUPFAM" id="SSF63411">
    <property type="entry name" value="LuxS/MPP-like metallohydrolase"/>
    <property type="match status" value="2"/>
</dbReference>
<dbReference type="RefSeq" id="WP_213172066.1">
    <property type="nucleotide sequence ID" value="NZ_CP070496.1"/>
</dbReference>
<reference evidence="8" key="1">
    <citation type="submission" date="2021-02" db="EMBL/GenBank/DDBJ databases">
        <title>Natronoglycomyces albus gen. nov., sp. nov, a haloalkaliphilic actinobacterium from a soda solonchak soil.</title>
        <authorList>
            <person name="Sorokin D.Y."/>
            <person name="Khijniak T.V."/>
            <person name="Zakharycheva A.P."/>
            <person name="Boueva O.V."/>
            <person name="Ariskina E.V."/>
            <person name="Hahnke R.L."/>
            <person name="Bunk B."/>
            <person name="Sproer C."/>
            <person name="Schumann P."/>
            <person name="Evtushenko L.I."/>
            <person name="Kublanov I.V."/>
        </authorList>
    </citation>
    <scope>NUCLEOTIDE SEQUENCE</scope>
    <source>
        <strain evidence="8">DSM 106290</strain>
    </source>
</reference>
<keyword evidence="2" id="KW-0645">Protease</keyword>
<keyword evidence="5" id="KW-0482">Metalloprotease</keyword>
<evidence type="ECO:0000259" key="6">
    <source>
        <dbReference type="Pfam" id="PF00675"/>
    </source>
</evidence>
<dbReference type="KEGG" id="nav:JQS30_03795"/>
<comment type="similarity">
    <text evidence="1">Belongs to the peptidase M16 family.</text>
</comment>
<dbReference type="Pfam" id="PF05193">
    <property type="entry name" value="Peptidase_M16_C"/>
    <property type="match status" value="1"/>
</dbReference>
<gene>
    <name evidence="8" type="ORF">JQS30_03795</name>
</gene>
<dbReference type="GO" id="GO:0046872">
    <property type="term" value="F:metal ion binding"/>
    <property type="evidence" value="ECO:0007669"/>
    <property type="project" value="InterPro"/>
</dbReference>
<organism evidence="8 9">
    <name type="scientific">Natronoglycomyces albus</name>
    <dbReference type="NCBI Taxonomy" id="2811108"/>
    <lineage>
        <taxon>Bacteria</taxon>
        <taxon>Bacillati</taxon>
        <taxon>Actinomycetota</taxon>
        <taxon>Actinomycetes</taxon>
        <taxon>Glycomycetales</taxon>
        <taxon>Glycomycetaceae</taxon>
        <taxon>Natronoglycomyces</taxon>
    </lineage>
</organism>
<evidence type="ECO:0000313" key="8">
    <source>
        <dbReference type="EMBL" id="QSB06055.1"/>
    </source>
</evidence>
<evidence type="ECO:0000256" key="3">
    <source>
        <dbReference type="ARBA" id="ARBA00022801"/>
    </source>
</evidence>
<keyword evidence="3" id="KW-0378">Hydrolase</keyword>
<keyword evidence="9" id="KW-1185">Reference proteome</keyword>
<dbReference type="PANTHER" id="PTHR43690:SF17">
    <property type="entry name" value="PROTEIN YHJJ"/>
    <property type="match status" value="1"/>
</dbReference>
<name>A0A895XS67_9ACTN</name>
<dbReference type="InterPro" id="IPR050626">
    <property type="entry name" value="Peptidase_M16"/>
</dbReference>
<protein>
    <submittedName>
        <fullName evidence="8">Insulinase family protein</fullName>
    </submittedName>
</protein>
<dbReference type="Proteomes" id="UP000662939">
    <property type="component" value="Chromosome"/>
</dbReference>
<feature type="domain" description="Peptidase M16 C-terminal" evidence="7">
    <location>
        <begin position="182"/>
        <end position="366"/>
    </location>
</feature>
<keyword evidence="4" id="KW-0862">Zinc</keyword>
<dbReference type="GO" id="GO:0006508">
    <property type="term" value="P:proteolysis"/>
    <property type="evidence" value="ECO:0007669"/>
    <property type="project" value="UniProtKB-KW"/>
</dbReference>
<feature type="domain" description="Peptidase M16 N-terminal" evidence="6">
    <location>
        <begin position="26"/>
        <end position="146"/>
    </location>
</feature>
<evidence type="ECO:0000256" key="1">
    <source>
        <dbReference type="ARBA" id="ARBA00007261"/>
    </source>
</evidence>
<evidence type="ECO:0000313" key="9">
    <source>
        <dbReference type="Proteomes" id="UP000662939"/>
    </source>
</evidence>
<dbReference type="Gene3D" id="3.30.830.10">
    <property type="entry name" value="Metalloenzyme, LuxS/M16 peptidase-like"/>
    <property type="match status" value="2"/>
</dbReference>
<dbReference type="InterPro" id="IPR007863">
    <property type="entry name" value="Peptidase_M16_C"/>
</dbReference>
<dbReference type="Pfam" id="PF00675">
    <property type="entry name" value="Peptidase_M16"/>
    <property type="match status" value="1"/>
</dbReference>
<evidence type="ECO:0000259" key="7">
    <source>
        <dbReference type="Pfam" id="PF05193"/>
    </source>
</evidence>
<evidence type="ECO:0000256" key="2">
    <source>
        <dbReference type="ARBA" id="ARBA00022670"/>
    </source>
</evidence>
<dbReference type="PANTHER" id="PTHR43690">
    <property type="entry name" value="NARDILYSIN"/>
    <property type="match status" value="1"/>
</dbReference>
<accession>A0A895XS67</accession>
<dbReference type="GO" id="GO:0008237">
    <property type="term" value="F:metallopeptidase activity"/>
    <property type="evidence" value="ECO:0007669"/>
    <property type="project" value="UniProtKB-KW"/>
</dbReference>
<dbReference type="EMBL" id="CP070496">
    <property type="protein sequence ID" value="QSB06055.1"/>
    <property type="molecule type" value="Genomic_DNA"/>
</dbReference>
<dbReference type="InterPro" id="IPR011765">
    <property type="entry name" value="Pept_M16_N"/>
</dbReference>
<evidence type="ECO:0000256" key="5">
    <source>
        <dbReference type="ARBA" id="ARBA00023049"/>
    </source>
</evidence>
<dbReference type="AlphaFoldDB" id="A0A895XS67"/>
<evidence type="ECO:0000256" key="4">
    <source>
        <dbReference type="ARBA" id="ARBA00022833"/>
    </source>
</evidence>
<proteinExistence type="inferred from homology"/>
<dbReference type="InterPro" id="IPR011249">
    <property type="entry name" value="Metalloenz_LuxS/M16"/>
</dbReference>
<sequence>MTDSPATIPVAAFEVEQYRMPNGLRVVLSPDRSVPVIGVAVVYDVGIRSEPERRTGFAHLFEHMMFQGSANVGKTEHMKLVQGAGGMFNGSTHIDYTDYYDVMPSNGLELALFLEADRMAGPAITEENLLNQVSVVKEEIRVNVQNRPYGGFPWITFPQVMFDTFPNAHDGYGSFADLDAATTTDAQQFFDTFYPASNAVLSLVGDFDPAEATRLIDKHFSHIDYRPKPQHPAFDEPDLTVERRSSYTDKRATLPAVAVGWRIPDPGIDLDAALPYIVLGDLLTDGDASRLKQRMVHTDRNVTAVGSYVGLMGEPFATRGPTPFLVRAFLPPDTSTDTILASLQEELGRIAEDGLSLGELRRVQAKIATRELRQDDSIPGRAQRLATTSTFHGDASEANTFARRIARVTAEDIRAAAATFTENRRAVLEVIPGGRS</sequence>